<feature type="transmembrane region" description="Helical" evidence="3">
    <location>
        <begin position="165"/>
        <end position="184"/>
    </location>
</feature>
<dbReference type="Proteomes" id="UP001231189">
    <property type="component" value="Unassembled WGS sequence"/>
</dbReference>
<gene>
    <name evidence="5" type="ORF">QYE76_024034</name>
</gene>
<keyword evidence="1" id="KW-0862">Zinc</keyword>
<reference evidence="5" key="1">
    <citation type="submission" date="2023-07" db="EMBL/GenBank/DDBJ databases">
        <title>A chromosome-level genome assembly of Lolium multiflorum.</title>
        <authorList>
            <person name="Chen Y."/>
            <person name="Copetti D."/>
            <person name="Kolliker R."/>
            <person name="Studer B."/>
        </authorList>
    </citation>
    <scope>NUCLEOTIDE SEQUENCE</scope>
    <source>
        <strain evidence="5">02402/16</strain>
        <tissue evidence="5">Leaf</tissue>
    </source>
</reference>
<dbReference type="EMBL" id="JAUUTY010000006">
    <property type="protein sequence ID" value="KAK1618517.1"/>
    <property type="molecule type" value="Genomic_DNA"/>
</dbReference>
<feature type="domain" description="CCHC-type" evidence="4">
    <location>
        <begin position="13"/>
        <end position="28"/>
    </location>
</feature>
<accession>A0AAD8RCK8</accession>
<dbReference type="InterPro" id="IPR036875">
    <property type="entry name" value="Znf_CCHC_sf"/>
</dbReference>
<protein>
    <recommendedName>
        <fullName evidence="4">CCHC-type domain-containing protein</fullName>
    </recommendedName>
</protein>
<dbReference type="InterPro" id="IPR001878">
    <property type="entry name" value="Znf_CCHC"/>
</dbReference>
<dbReference type="InterPro" id="IPR011320">
    <property type="entry name" value="RNase_H1_N"/>
</dbReference>
<evidence type="ECO:0000256" key="3">
    <source>
        <dbReference type="SAM" id="Phobius"/>
    </source>
</evidence>
<dbReference type="PROSITE" id="PS50158">
    <property type="entry name" value="ZF_CCHC"/>
    <property type="match status" value="1"/>
</dbReference>
<keyword evidence="1" id="KW-0863">Zinc-finger</keyword>
<dbReference type="Gene3D" id="4.10.60.10">
    <property type="entry name" value="Zinc finger, CCHC-type"/>
    <property type="match status" value="1"/>
</dbReference>
<name>A0AAD8RCK8_LOLMU</name>
<dbReference type="Pfam" id="PF00098">
    <property type="entry name" value="zf-CCHC"/>
    <property type="match status" value="1"/>
</dbReference>
<sequence>MKPKNGPKPDAECYYCKEKGHWKRNCSKYLADLKSGLVKKKKEDNNDEDPATYEEAMMSPDSNKWQEAMKSEMGSMYDNKVWTLVDLPDSRKAVENKWIFKRKTDADEMPTYVVYKGRVPGVYEEWQDCLEQVHKFSGNSYKGYATREEAVAQWRAHVGKKKNRLKFLVPLLLTATAVVLYFTLV</sequence>
<proteinExistence type="predicted"/>
<feature type="region of interest" description="Disordered" evidence="2">
    <location>
        <begin position="39"/>
        <end position="61"/>
    </location>
</feature>
<dbReference type="AlphaFoldDB" id="A0AAD8RCK8"/>
<evidence type="ECO:0000259" key="4">
    <source>
        <dbReference type="PROSITE" id="PS50158"/>
    </source>
</evidence>
<evidence type="ECO:0000256" key="1">
    <source>
        <dbReference type="PROSITE-ProRule" id="PRU00047"/>
    </source>
</evidence>
<dbReference type="GO" id="GO:0008270">
    <property type="term" value="F:zinc ion binding"/>
    <property type="evidence" value="ECO:0007669"/>
    <property type="project" value="UniProtKB-KW"/>
</dbReference>
<dbReference type="InterPro" id="IPR009027">
    <property type="entry name" value="Ribosomal_bL9/RNase_H1_N"/>
</dbReference>
<keyword evidence="6" id="KW-1185">Reference proteome</keyword>
<evidence type="ECO:0000256" key="2">
    <source>
        <dbReference type="SAM" id="MobiDB-lite"/>
    </source>
</evidence>
<keyword evidence="3" id="KW-0472">Membrane</keyword>
<organism evidence="5 6">
    <name type="scientific">Lolium multiflorum</name>
    <name type="common">Italian ryegrass</name>
    <name type="synonym">Lolium perenne subsp. multiflorum</name>
    <dbReference type="NCBI Taxonomy" id="4521"/>
    <lineage>
        <taxon>Eukaryota</taxon>
        <taxon>Viridiplantae</taxon>
        <taxon>Streptophyta</taxon>
        <taxon>Embryophyta</taxon>
        <taxon>Tracheophyta</taxon>
        <taxon>Spermatophyta</taxon>
        <taxon>Magnoliopsida</taxon>
        <taxon>Liliopsida</taxon>
        <taxon>Poales</taxon>
        <taxon>Poaceae</taxon>
        <taxon>BOP clade</taxon>
        <taxon>Pooideae</taxon>
        <taxon>Poodae</taxon>
        <taxon>Poeae</taxon>
        <taxon>Poeae Chloroplast Group 2 (Poeae type)</taxon>
        <taxon>Loliodinae</taxon>
        <taxon>Loliinae</taxon>
        <taxon>Lolium</taxon>
    </lineage>
</organism>
<dbReference type="SMART" id="SM00343">
    <property type="entry name" value="ZnF_C2HC"/>
    <property type="match status" value="1"/>
</dbReference>
<comment type="caution">
    <text evidence="5">The sequence shown here is derived from an EMBL/GenBank/DDBJ whole genome shotgun (WGS) entry which is preliminary data.</text>
</comment>
<keyword evidence="3" id="KW-1133">Transmembrane helix</keyword>
<dbReference type="SUPFAM" id="SSF55658">
    <property type="entry name" value="L9 N-domain-like"/>
    <property type="match status" value="1"/>
</dbReference>
<keyword evidence="1" id="KW-0479">Metal-binding</keyword>
<evidence type="ECO:0000313" key="5">
    <source>
        <dbReference type="EMBL" id="KAK1618517.1"/>
    </source>
</evidence>
<evidence type="ECO:0000313" key="6">
    <source>
        <dbReference type="Proteomes" id="UP001231189"/>
    </source>
</evidence>
<dbReference type="GO" id="GO:0003676">
    <property type="term" value="F:nucleic acid binding"/>
    <property type="evidence" value="ECO:0007669"/>
    <property type="project" value="InterPro"/>
</dbReference>
<dbReference type="InterPro" id="IPR037056">
    <property type="entry name" value="RNase_H1_N_sf"/>
</dbReference>
<keyword evidence="3" id="KW-0812">Transmembrane</keyword>
<dbReference type="Pfam" id="PF01693">
    <property type="entry name" value="Cauli_VI"/>
    <property type="match status" value="1"/>
</dbReference>
<dbReference type="Gene3D" id="3.40.970.10">
    <property type="entry name" value="Ribonuclease H1, N-terminal domain"/>
    <property type="match status" value="1"/>
</dbReference>
<dbReference type="SUPFAM" id="SSF57756">
    <property type="entry name" value="Retrovirus zinc finger-like domains"/>
    <property type="match status" value="1"/>
</dbReference>